<feature type="compositionally biased region" description="Polar residues" evidence="1">
    <location>
        <begin position="219"/>
        <end position="240"/>
    </location>
</feature>
<feature type="transmembrane region" description="Helical" evidence="2">
    <location>
        <begin position="34"/>
        <end position="56"/>
    </location>
</feature>
<evidence type="ECO:0000313" key="3">
    <source>
        <dbReference type="EMBL" id="QDT08949.1"/>
    </source>
</evidence>
<feature type="transmembrane region" description="Helical" evidence="2">
    <location>
        <begin position="68"/>
        <end position="92"/>
    </location>
</feature>
<dbReference type="InterPro" id="IPR008930">
    <property type="entry name" value="Terpenoid_cyclase/PrenylTrfase"/>
</dbReference>
<keyword evidence="2" id="KW-1133">Transmembrane helix</keyword>
<keyword evidence="2" id="KW-0472">Membrane</keyword>
<protein>
    <recommendedName>
        <fullName evidence="5">Prenyltransferase and squalene oxidase repeat protein</fullName>
    </recommendedName>
</protein>
<feature type="region of interest" description="Disordered" evidence="1">
    <location>
        <begin position="96"/>
        <end position="432"/>
    </location>
</feature>
<feature type="compositionally biased region" description="Polar residues" evidence="1">
    <location>
        <begin position="324"/>
        <end position="360"/>
    </location>
</feature>
<feature type="region of interest" description="Disordered" evidence="1">
    <location>
        <begin position="742"/>
        <end position="764"/>
    </location>
</feature>
<evidence type="ECO:0008006" key="5">
    <source>
        <dbReference type="Google" id="ProtNLM"/>
    </source>
</evidence>
<organism evidence="3 4">
    <name type="scientific">Stieleria marina</name>
    <dbReference type="NCBI Taxonomy" id="1930275"/>
    <lineage>
        <taxon>Bacteria</taxon>
        <taxon>Pseudomonadati</taxon>
        <taxon>Planctomycetota</taxon>
        <taxon>Planctomycetia</taxon>
        <taxon>Pirellulales</taxon>
        <taxon>Pirellulaceae</taxon>
        <taxon>Stieleria</taxon>
    </lineage>
</organism>
<feature type="compositionally biased region" description="Low complexity" evidence="1">
    <location>
        <begin position="305"/>
        <end position="318"/>
    </location>
</feature>
<dbReference type="RefSeq" id="WP_419190049.1">
    <property type="nucleotide sequence ID" value="NZ_CP036526.1"/>
</dbReference>
<name>A0A517NPA4_9BACT</name>
<dbReference type="Proteomes" id="UP000319817">
    <property type="component" value="Chromosome"/>
</dbReference>
<dbReference type="AlphaFoldDB" id="A0A517NPA4"/>
<dbReference type="SUPFAM" id="SSF48239">
    <property type="entry name" value="Terpenoid cyclases/Protein prenyltransferases"/>
    <property type="match status" value="1"/>
</dbReference>
<keyword evidence="2" id="KW-0812">Transmembrane</keyword>
<feature type="compositionally biased region" description="Basic and acidic residues" evidence="1">
    <location>
        <begin position="153"/>
        <end position="169"/>
    </location>
</feature>
<feature type="compositionally biased region" description="Low complexity" evidence="1">
    <location>
        <begin position="403"/>
        <end position="424"/>
    </location>
</feature>
<evidence type="ECO:0000313" key="4">
    <source>
        <dbReference type="Proteomes" id="UP000319817"/>
    </source>
</evidence>
<evidence type="ECO:0000256" key="1">
    <source>
        <dbReference type="SAM" id="MobiDB-lite"/>
    </source>
</evidence>
<feature type="compositionally biased region" description="Basic and acidic residues" evidence="1">
    <location>
        <begin position="96"/>
        <end position="115"/>
    </location>
</feature>
<sequence length="896" mass="97612">MWPLDISLAALTGLTLYLVTYKLSFDDPRLLYNATTYAIAVPLLALAMAVALRRVASKFVQKSAQLGLLFSVCLHLLLLILAVNVVIFSTFMPHVSKGEKPERSPVRKTVPEHLFRAPQEQRQTPDWSKPVDTQTASRVIPREQRQLPPVQRSEPKLEMPKPREIDPPRPMKKMLMKREEFTPAKPMPSDSPGKLARRDSPNNQARPIAKPIDVPELNPQATQQATDSPSERQVSNQQPKRSAARRAPPRPEMASVAPMPSDNPSDLSPRLSAAARDRSQAMPVIGDAGLTRRQRQRFGRDMNRPAGSAPAPPSISIARESVDATRQLSPVDTPMTRSSATVGAQIATGTTPSITTQNGDASAVGGAEYSRKDFAARAGAPNVQAGESRRSPGRSGRADRGRGFAPAGAPTAADAMAASSNGTAGTARSDSVSDRMGIMDIARDEDAAGQGGADLSNPVDAGSAGLALDIMADEGPIGLADMISQSPGVTASDELPEIAAFEMSQAQRPRRKVGGPATAVGTKIAAVESFNRRVLRTKGASAAAPAGMAGPATEEAIELGLTYLASTQKEDGSWSLQGHGDEVFLRSDTAATGLCLLAFQGAGYTHLEHQHADTVSRGLKFLMDNQRSNGNLYRSETPESDRNVALYSHGIAALAMSEAYGMTQDRELRGAAQDALKYIIATQHRQRGGWRYTPQVSSDTSVSGWMMMSLKSGELAGLKVPRSTYDGINTWLDLAQQNKDRPDRYRYNPYAPDTDRQRHGRYPTPTMTAVGMLMRMYSGWRRDNPAMISAADYLLESPPQLGTNLAPKRDGYYWYYATQVMFHMGGDHWKKWNSYLNPMLLQGQIKTGQQAGSWDPRGPVPDRWSPHAGRLYVTTMNLLNLEVYYRHLPIYEDTAE</sequence>
<keyword evidence="4" id="KW-1185">Reference proteome</keyword>
<accession>A0A517NPA4</accession>
<proteinExistence type="predicted"/>
<evidence type="ECO:0000256" key="2">
    <source>
        <dbReference type="SAM" id="Phobius"/>
    </source>
</evidence>
<dbReference type="EMBL" id="CP036526">
    <property type="protein sequence ID" value="QDT08949.1"/>
    <property type="molecule type" value="Genomic_DNA"/>
</dbReference>
<gene>
    <name evidence="3" type="ORF">K239x_08920</name>
</gene>
<dbReference type="Gene3D" id="1.50.10.20">
    <property type="match status" value="1"/>
</dbReference>
<reference evidence="3 4" key="1">
    <citation type="submission" date="2019-02" db="EMBL/GenBank/DDBJ databases">
        <title>Deep-cultivation of Planctomycetes and their phenomic and genomic characterization uncovers novel biology.</title>
        <authorList>
            <person name="Wiegand S."/>
            <person name="Jogler M."/>
            <person name="Boedeker C."/>
            <person name="Pinto D."/>
            <person name="Vollmers J."/>
            <person name="Rivas-Marin E."/>
            <person name="Kohn T."/>
            <person name="Peeters S.H."/>
            <person name="Heuer A."/>
            <person name="Rast P."/>
            <person name="Oberbeckmann S."/>
            <person name="Bunk B."/>
            <person name="Jeske O."/>
            <person name="Meyerdierks A."/>
            <person name="Storesund J.E."/>
            <person name="Kallscheuer N."/>
            <person name="Luecker S."/>
            <person name="Lage O.M."/>
            <person name="Pohl T."/>
            <person name="Merkel B.J."/>
            <person name="Hornburger P."/>
            <person name="Mueller R.-W."/>
            <person name="Bruemmer F."/>
            <person name="Labrenz M."/>
            <person name="Spormann A.M."/>
            <person name="Op den Camp H."/>
            <person name="Overmann J."/>
            <person name="Amann R."/>
            <person name="Jetten M.S.M."/>
            <person name="Mascher T."/>
            <person name="Medema M.H."/>
            <person name="Devos D.P."/>
            <person name="Kaster A.-K."/>
            <person name="Ovreas L."/>
            <person name="Rohde M."/>
            <person name="Galperin M.Y."/>
            <person name="Jogler C."/>
        </authorList>
    </citation>
    <scope>NUCLEOTIDE SEQUENCE [LARGE SCALE GENOMIC DNA]</scope>
    <source>
        <strain evidence="3 4">K23_9</strain>
    </source>
</reference>
<dbReference type="CDD" id="cd00688">
    <property type="entry name" value="ISOPREN_C2_like"/>
    <property type="match status" value="1"/>
</dbReference>
<feature type="compositionally biased region" description="Polar residues" evidence="1">
    <location>
        <begin position="120"/>
        <end position="137"/>
    </location>
</feature>